<keyword evidence="1" id="KW-0802">TPR repeat</keyword>
<dbReference type="KEGG" id="cinf:CINF_0786"/>
<dbReference type="PROSITE" id="PS51257">
    <property type="entry name" value="PROKAR_LIPOPROTEIN"/>
    <property type="match status" value="1"/>
</dbReference>
<dbReference type="PROSITE" id="PS50005">
    <property type="entry name" value="TPR"/>
    <property type="match status" value="1"/>
</dbReference>
<accession>A0A7H9CH53</accession>
<dbReference type="AlphaFoldDB" id="A0A7H9CH53"/>
<evidence type="ECO:0000256" key="1">
    <source>
        <dbReference type="PROSITE-ProRule" id="PRU00339"/>
    </source>
</evidence>
<gene>
    <name evidence="2" type="ORF">CINF_0786</name>
</gene>
<keyword evidence="2" id="KW-0449">Lipoprotein</keyword>
<name>A0A7H9CH53_9BACT</name>
<dbReference type="RefSeq" id="WP_179975822.1">
    <property type="nucleotide sequence ID" value="NZ_CP049075.1"/>
</dbReference>
<keyword evidence="3" id="KW-1185">Reference proteome</keyword>
<feature type="repeat" description="TPR" evidence="1">
    <location>
        <begin position="138"/>
        <end position="171"/>
    </location>
</feature>
<evidence type="ECO:0000313" key="3">
    <source>
        <dbReference type="Proteomes" id="UP000509414"/>
    </source>
</evidence>
<organism evidence="2 3">
    <name type="scientific">Candidatus Campylobacter infans</name>
    <dbReference type="NCBI Taxonomy" id="2561898"/>
    <lineage>
        <taxon>Bacteria</taxon>
        <taxon>Pseudomonadati</taxon>
        <taxon>Campylobacterota</taxon>
        <taxon>Epsilonproteobacteria</taxon>
        <taxon>Campylobacterales</taxon>
        <taxon>Campylobacteraceae</taxon>
        <taxon>Campylobacter</taxon>
    </lineage>
</organism>
<dbReference type="EMBL" id="CP049075">
    <property type="protein sequence ID" value="QLI05302.1"/>
    <property type="molecule type" value="Genomic_DNA"/>
</dbReference>
<dbReference type="InterPro" id="IPR019734">
    <property type="entry name" value="TPR_rpt"/>
</dbReference>
<dbReference type="Proteomes" id="UP000509414">
    <property type="component" value="Chromosome"/>
</dbReference>
<proteinExistence type="predicted"/>
<protein>
    <submittedName>
        <fullName evidence="2">Putative tetratricopeptide repeat lipoprotein</fullName>
    </submittedName>
</protein>
<dbReference type="SUPFAM" id="SSF48452">
    <property type="entry name" value="TPR-like"/>
    <property type="match status" value="1"/>
</dbReference>
<reference evidence="2 3" key="1">
    <citation type="submission" date="2020-02" db="EMBL/GenBank/DDBJ databases">
        <title>Complete genome sequence of the novel Campylobacter species Candidatus Campylobacter infans.</title>
        <authorList>
            <person name="Duim B."/>
            <person name="Zomer A."/>
            <person name="van der Graaf L."/>
            <person name="Wagenaar J."/>
        </authorList>
    </citation>
    <scope>NUCLEOTIDE SEQUENCE [LARGE SCALE GENOMIC DNA]</scope>
    <source>
        <strain evidence="2 3">19S00001</strain>
    </source>
</reference>
<dbReference type="Gene3D" id="1.25.40.10">
    <property type="entry name" value="Tetratricopeptide repeat domain"/>
    <property type="match status" value="2"/>
</dbReference>
<sequence>MRFYAILAFCAVFLVSCAKKDQNLSLQNYEQIDINASLDYQALQAFDALHSSNDIKALNLFYKLYKSTNSYLCLKEAFRLAFLLGDFRADELVNPLNKLSKNDNDALRLIISYYINNKKLNHAKNKALKLIKAEPKNSINYSILGTIYVLENNKTKALENFKKAFELEPNELNLLKLFDLFENVLKQRNLAINYLQDWLGKNGYTKQASELLLSVYVLKNNTNNTLRAYEKLYKSTNDLRFLGDVLNILLYKKDFKRAQILLETYGFNDEILLELYAHLKLFDKAYLLSQNLYEKSNDPSYKAKMAMFAYEKAGKKTTKFELEKIIELFEAGVYDADEAVFYNYYGYLLIDHNLNIKKGLKLVLKAYELDQNASYIIDSIAWGYYKLNNCKKAKEWMDKVVNDADFMKQDEAKEHKIAIEQCINKGKK</sequence>
<dbReference type="InterPro" id="IPR011990">
    <property type="entry name" value="TPR-like_helical_dom_sf"/>
</dbReference>
<evidence type="ECO:0000313" key="2">
    <source>
        <dbReference type="EMBL" id="QLI05302.1"/>
    </source>
</evidence>